<dbReference type="GO" id="GO:0019894">
    <property type="term" value="F:kinesin binding"/>
    <property type="evidence" value="ECO:0007669"/>
    <property type="project" value="TreeGrafter"/>
</dbReference>
<comment type="caution">
    <text evidence="4">The sequence shown here is derived from an EMBL/GenBank/DDBJ whole genome shotgun (WGS) entry which is preliminary data.</text>
</comment>
<dbReference type="SUPFAM" id="SSF52540">
    <property type="entry name" value="P-loop containing nucleoside triphosphate hydrolases"/>
    <property type="match status" value="1"/>
</dbReference>
<dbReference type="EMBL" id="CABDUW010000894">
    <property type="protein sequence ID" value="VTJ76477.1"/>
    <property type="molecule type" value="Genomic_DNA"/>
</dbReference>
<dbReference type="AlphaFoldDB" id="A0A5E4C3J6"/>
<organism evidence="4 5">
    <name type="scientific">Marmota monax</name>
    <name type="common">Woodchuck</name>
    <dbReference type="NCBI Taxonomy" id="9995"/>
    <lineage>
        <taxon>Eukaryota</taxon>
        <taxon>Metazoa</taxon>
        <taxon>Chordata</taxon>
        <taxon>Craniata</taxon>
        <taxon>Vertebrata</taxon>
        <taxon>Euteleostomi</taxon>
        <taxon>Mammalia</taxon>
        <taxon>Eutheria</taxon>
        <taxon>Euarchontoglires</taxon>
        <taxon>Glires</taxon>
        <taxon>Rodentia</taxon>
        <taxon>Sciuromorpha</taxon>
        <taxon>Sciuridae</taxon>
        <taxon>Xerinae</taxon>
        <taxon>Marmotini</taxon>
        <taxon>Marmota</taxon>
    </lineage>
</organism>
<proteinExistence type="inferred from homology"/>
<keyword evidence="5" id="KW-1185">Reference proteome</keyword>
<evidence type="ECO:0000256" key="2">
    <source>
        <dbReference type="ARBA" id="ARBA00006235"/>
    </source>
</evidence>
<comment type="subcellular location">
    <subcellularLocation>
        <location evidence="1">Endoplasmic reticulum lumen</location>
    </subcellularLocation>
</comment>
<accession>A0A5E4C3J6</accession>
<evidence type="ECO:0000256" key="1">
    <source>
        <dbReference type="ARBA" id="ARBA00004319"/>
    </source>
</evidence>
<evidence type="ECO:0000313" key="4">
    <source>
        <dbReference type="EMBL" id="VTJ76477.1"/>
    </source>
</evidence>
<sequence length="214" mass="24610">MGLAIGAVLAFTGYLSYKDLYCCFGKCCSYEEPLIASTLKLDLEQKLFGQHLAMEKMHKLHPGIIDAIKPLLDYYEQVDGVFYCKAIFIFLSNAGGDLITKMALNFWRAGRKREDIQLKDLEPVLSVGVFNNKHSGLWRSGLIDRNLIDYFIPFLLLEYRHMKMCVRAEMRSFGAAVDEDIFTRVAEEMTFFPKDEKIYSDKGCKTVQSRLDFH</sequence>
<dbReference type="GO" id="GO:0005524">
    <property type="term" value="F:ATP binding"/>
    <property type="evidence" value="ECO:0007669"/>
    <property type="project" value="InterPro"/>
</dbReference>
<dbReference type="GO" id="GO:0005635">
    <property type="term" value="C:nuclear envelope"/>
    <property type="evidence" value="ECO:0007669"/>
    <property type="project" value="TreeGrafter"/>
</dbReference>
<dbReference type="InterPro" id="IPR010448">
    <property type="entry name" value="Torsin"/>
</dbReference>
<protein>
    <recommendedName>
        <fullName evidence="3">Torsin-1A C-terminal domain-containing protein</fullName>
    </recommendedName>
</protein>
<gene>
    <name evidence="4" type="ORF">MONAX_5E004082</name>
</gene>
<dbReference type="GO" id="GO:0005788">
    <property type="term" value="C:endoplasmic reticulum lumen"/>
    <property type="evidence" value="ECO:0007669"/>
    <property type="project" value="UniProtKB-SubCell"/>
</dbReference>
<dbReference type="GO" id="GO:0016887">
    <property type="term" value="F:ATP hydrolysis activity"/>
    <property type="evidence" value="ECO:0007669"/>
    <property type="project" value="InterPro"/>
</dbReference>
<dbReference type="Pfam" id="PF21376">
    <property type="entry name" value="TOR1A_C"/>
    <property type="match status" value="1"/>
</dbReference>
<dbReference type="Proteomes" id="UP000335636">
    <property type="component" value="Unassembled WGS sequence"/>
</dbReference>
<dbReference type="PANTHER" id="PTHR10760:SF14">
    <property type="entry name" value="TORSIN-1B"/>
    <property type="match status" value="1"/>
</dbReference>
<dbReference type="GO" id="GO:0071763">
    <property type="term" value="P:nuclear membrane organization"/>
    <property type="evidence" value="ECO:0007669"/>
    <property type="project" value="TreeGrafter"/>
</dbReference>
<evidence type="ECO:0000313" key="5">
    <source>
        <dbReference type="Proteomes" id="UP000335636"/>
    </source>
</evidence>
<feature type="domain" description="Torsin-1A C-terminal" evidence="3">
    <location>
        <begin position="157"/>
        <end position="213"/>
    </location>
</feature>
<comment type="similarity">
    <text evidence="2">Belongs to the ClpA/ClpB family. Torsin subfamily.</text>
</comment>
<reference evidence="4" key="1">
    <citation type="submission" date="2019-04" db="EMBL/GenBank/DDBJ databases">
        <authorList>
            <person name="Alioto T."/>
            <person name="Alioto T."/>
        </authorList>
    </citation>
    <scope>NUCLEOTIDE SEQUENCE [LARGE SCALE GENOMIC DNA]</scope>
</reference>
<dbReference type="GO" id="GO:0034504">
    <property type="term" value="P:protein localization to nucleus"/>
    <property type="evidence" value="ECO:0007669"/>
    <property type="project" value="TreeGrafter"/>
</dbReference>
<dbReference type="PANTHER" id="PTHR10760">
    <property type="entry name" value="TORSIN"/>
    <property type="match status" value="1"/>
</dbReference>
<evidence type="ECO:0000259" key="3">
    <source>
        <dbReference type="Pfam" id="PF21376"/>
    </source>
</evidence>
<dbReference type="InterPro" id="IPR049337">
    <property type="entry name" value="TOR1A_C"/>
</dbReference>
<dbReference type="InterPro" id="IPR027417">
    <property type="entry name" value="P-loop_NTPase"/>
</dbReference>
<name>A0A5E4C3J6_MARMO</name>